<name>A0A8S2H7C8_9BILA</name>
<dbReference type="EMBL" id="CAJNOK010001296">
    <property type="protein sequence ID" value="CAF0804264.1"/>
    <property type="molecule type" value="Genomic_DNA"/>
</dbReference>
<evidence type="ECO:0000256" key="2">
    <source>
        <dbReference type="ARBA" id="ARBA00010617"/>
    </source>
</evidence>
<keyword evidence="6 9" id="KW-0408">Iron</keyword>
<proteinExistence type="inferred from homology"/>
<protein>
    <recommendedName>
        <fullName evidence="14">Cytochrome P450</fullName>
    </recommendedName>
</protein>
<evidence type="ECO:0000256" key="7">
    <source>
        <dbReference type="ARBA" id="ARBA00023033"/>
    </source>
</evidence>
<dbReference type="InterPro" id="IPR036396">
    <property type="entry name" value="Cyt_P450_sf"/>
</dbReference>
<dbReference type="Proteomes" id="UP000682733">
    <property type="component" value="Unassembled WGS sequence"/>
</dbReference>
<evidence type="ECO:0000256" key="10">
    <source>
        <dbReference type="RuleBase" id="RU000461"/>
    </source>
</evidence>
<evidence type="ECO:0000256" key="5">
    <source>
        <dbReference type="ARBA" id="ARBA00023002"/>
    </source>
</evidence>
<dbReference type="Proteomes" id="UP000677228">
    <property type="component" value="Unassembled WGS sequence"/>
</dbReference>
<evidence type="ECO:0000256" key="3">
    <source>
        <dbReference type="ARBA" id="ARBA00022617"/>
    </source>
</evidence>
<dbReference type="FunFam" id="1.10.630.10:FF:000182">
    <property type="entry name" value="Cytochrome P450 3A4"/>
    <property type="match status" value="1"/>
</dbReference>
<sequence length="495" mass="58397">MRCYKFFTNLNISGPKPIFLLGNFLDFIKTRRISLSIKLWGEKYGKLYGYFEGHTPILVCSNPDILQDIFTRHFSNFHARRQFPLEERKTDCHLFSAIGQCWKRQRTVIHPTFSSLKMKLMLPLIDSCVSSLMVKLNEHYMKNQAFDIYKLYKCLTMDFIWRCAFGEDTDMQNNPNHPYLVRSQRVFDSDQATHFATILTLFLPELRHLWLTIHKITHFIKYFIREQVPLLRQFIEEDPNVWLKSNVNTFVHKKQNENEKHFDLLNLMLEKVKNQDSSHIKNDEPYLTLDEVKQNVYLFMVAGYETTSTALAYLSYILATHPVEQEKLQKHIDEYFPGDCNQITSDLEVLQKMEYLDWFIRETLRMYPIAPLVINRQSSEPFELKDIGVMPAGTRITIDMYALHYDSILWGPTDPHIFCPERFATKRHPMAWFAFGQGPRKCVGMKFAMVELKITLIHLLKTYSVLKCETTEAEFELVELVSVVPKNLKINLSRR</sequence>
<keyword evidence="3 9" id="KW-0349">Heme</keyword>
<dbReference type="PRINTS" id="PR00385">
    <property type="entry name" value="P450"/>
</dbReference>
<evidence type="ECO:0000256" key="6">
    <source>
        <dbReference type="ARBA" id="ARBA00023004"/>
    </source>
</evidence>
<dbReference type="GO" id="GO:0016705">
    <property type="term" value="F:oxidoreductase activity, acting on paired donors, with incorporation or reduction of molecular oxygen"/>
    <property type="evidence" value="ECO:0007669"/>
    <property type="project" value="InterPro"/>
</dbReference>
<dbReference type="CDD" id="cd11055">
    <property type="entry name" value="CYP3A-like"/>
    <property type="match status" value="1"/>
</dbReference>
<dbReference type="GO" id="GO:0008395">
    <property type="term" value="F:steroid hydroxylase activity"/>
    <property type="evidence" value="ECO:0007669"/>
    <property type="project" value="TreeGrafter"/>
</dbReference>
<dbReference type="SUPFAM" id="SSF48264">
    <property type="entry name" value="Cytochrome P450"/>
    <property type="match status" value="1"/>
</dbReference>
<evidence type="ECO:0000256" key="8">
    <source>
        <dbReference type="ARBA" id="ARBA00043906"/>
    </source>
</evidence>
<dbReference type="Gene3D" id="1.10.630.10">
    <property type="entry name" value="Cytochrome P450"/>
    <property type="match status" value="1"/>
</dbReference>
<evidence type="ECO:0000256" key="4">
    <source>
        <dbReference type="ARBA" id="ARBA00022723"/>
    </source>
</evidence>
<dbReference type="InterPro" id="IPR002401">
    <property type="entry name" value="Cyt_P450_E_grp-I"/>
</dbReference>
<accession>A0A8S2H7C8</accession>
<evidence type="ECO:0000313" key="11">
    <source>
        <dbReference type="EMBL" id="CAF0804264.1"/>
    </source>
</evidence>
<feature type="binding site" description="axial binding residue" evidence="9">
    <location>
        <position position="442"/>
    </location>
    <ligand>
        <name>heme</name>
        <dbReference type="ChEBI" id="CHEBI:30413"/>
    </ligand>
    <ligandPart>
        <name>Fe</name>
        <dbReference type="ChEBI" id="CHEBI:18248"/>
    </ligandPart>
</feature>
<evidence type="ECO:0000313" key="12">
    <source>
        <dbReference type="EMBL" id="CAF3587836.1"/>
    </source>
</evidence>
<comment type="caution">
    <text evidence="12">The sequence shown here is derived from an EMBL/GenBank/DDBJ whole genome shotgun (WGS) entry which is preliminary data.</text>
</comment>
<comment type="cofactor">
    <cofactor evidence="1 9">
        <name>heme</name>
        <dbReference type="ChEBI" id="CHEBI:30413"/>
    </cofactor>
</comment>
<dbReference type="Pfam" id="PF00067">
    <property type="entry name" value="p450"/>
    <property type="match status" value="1"/>
</dbReference>
<dbReference type="GO" id="GO:0020037">
    <property type="term" value="F:heme binding"/>
    <property type="evidence" value="ECO:0007669"/>
    <property type="project" value="InterPro"/>
</dbReference>
<comment type="function">
    <text evidence="8">Cytochromes P450 are a group of heme-thiolate monooxygenases. They oxidize a variety of structurally unrelated compounds, including steroids, fatty acids, and xenobiotics.</text>
</comment>
<keyword evidence="7 10" id="KW-0503">Monooxygenase</keyword>
<evidence type="ECO:0008006" key="14">
    <source>
        <dbReference type="Google" id="ProtNLM"/>
    </source>
</evidence>
<dbReference type="InterPro" id="IPR050705">
    <property type="entry name" value="Cytochrome_P450_3A"/>
</dbReference>
<dbReference type="PROSITE" id="PS00086">
    <property type="entry name" value="CYTOCHROME_P450"/>
    <property type="match status" value="1"/>
</dbReference>
<dbReference type="AlphaFoldDB" id="A0A8S2H7C8"/>
<reference evidence="12" key="1">
    <citation type="submission" date="2021-02" db="EMBL/GenBank/DDBJ databases">
        <authorList>
            <person name="Nowell W R."/>
        </authorList>
    </citation>
    <scope>NUCLEOTIDE SEQUENCE</scope>
</reference>
<evidence type="ECO:0000313" key="13">
    <source>
        <dbReference type="Proteomes" id="UP000682733"/>
    </source>
</evidence>
<keyword evidence="5 10" id="KW-0560">Oxidoreductase</keyword>
<dbReference type="PRINTS" id="PR00463">
    <property type="entry name" value="EP450I"/>
</dbReference>
<comment type="similarity">
    <text evidence="2 10">Belongs to the cytochrome P450 family.</text>
</comment>
<organism evidence="12 13">
    <name type="scientific">Didymodactylos carnosus</name>
    <dbReference type="NCBI Taxonomy" id="1234261"/>
    <lineage>
        <taxon>Eukaryota</taxon>
        <taxon>Metazoa</taxon>
        <taxon>Spiralia</taxon>
        <taxon>Gnathifera</taxon>
        <taxon>Rotifera</taxon>
        <taxon>Eurotatoria</taxon>
        <taxon>Bdelloidea</taxon>
        <taxon>Philodinida</taxon>
        <taxon>Philodinidae</taxon>
        <taxon>Didymodactylos</taxon>
    </lineage>
</organism>
<dbReference type="PANTHER" id="PTHR24302">
    <property type="entry name" value="CYTOCHROME P450 FAMILY 3"/>
    <property type="match status" value="1"/>
</dbReference>
<evidence type="ECO:0000256" key="1">
    <source>
        <dbReference type="ARBA" id="ARBA00001971"/>
    </source>
</evidence>
<dbReference type="EMBL" id="CAJOBA010001296">
    <property type="protein sequence ID" value="CAF3587836.1"/>
    <property type="molecule type" value="Genomic_DNA"/>
</dbReference>
<dbReference type="InterPro" id="IPR001128">
    <property type="entry name" value="Cyt_P450"/>
</dbReference>
<keyword evidence="4 9" id="KW-0479">Metal-binding</keyword>
<dbReference type="PANTHER" id="PTHR24302:SF15">
    <property type="entry name" value="FATTY-ACID PEROXYGENASE"/>
    <property type="match status" value="1"/>
</dbReference>
<evidence type="ECO:0000256" key="9">
    <source>
        <dbReference type="PIRSR" id="PIRSR602401-1"/>
    </source>
</evidence>
<dbReference type="GO" id="GO:0005506">
    <property type="term" value="F:iron ion binding"/>
    <property type="evidence" value="ECO:0007669"/>
    <property type="project" value="InterPro"/>
</dbReference>
<gene>
    <name evidence="11" type="ORF">OVA965_LOCUS4814</name>
    <name evidence="12" type="ORF">TMI583_LOCUS4812</name>
</gene>
<dbReference type="InterPro" id="IPR017972">
    <property type="entry name" value="Cyt_P450_CS"/>
</dbReference>